<evidence type="ECO:0000313" key="2">
    <source>
        <dbReference type="EMBL" id="MDC0681355.1"/>
    </source>
</evidence>
<dbReference type="Proteomes" id="UP001217485">
    <property type="component" value="Unassembled WGS sequence"/>
</dbReference>
<comment type="caution">
    <text evidence="2">The sequence shown here is derived from an EMBL/GenBank/DDBJ whole genome shotgun (WGS) entry which is preliminary data.</text>
</comment>
<protein>
    <submittedName>
        <fullName evidence="2">Uncharacterized protein</fullName>
    </submittedName>
</protein>
<sequence>MVDPFVPFIVEQLGKYPSLRSSRLLGMLKERGHPGGPDPLRRVSDRPSPPQEARRLNSQHS</sequence>
<name>A0ABT5C6A1_9BACT</name>
<gene>
    <name evidence="2" type="ORF">POL72_26685</name>
</gene>
<evidence type="ECO:0000256" key="1">
    <source>
        <dbReference type="SAM" id="MobiDB-lite"/>
    </source>
</evidence>
<organism evidence="2 3">
    <name type="scientific">Sorangium atrum</name>
    <dbReference type="NCBI Taxonomy" id="2995308"/>
    <lineage>
        <taxon>Bacteria</taxon>
        <taxon>Pseudomonadati</taxon>
        <taxon>Myxococcota</taxon>
        <taxon>Polyangia</taxon>
        <taxon>Polyangiales</taxon>
        <taxon>Polyangiaceae</taxon>
        <taxon>Sorangium</taxon>
    </lineage>
</organism>
<proteinExistence type="predicted"/>
<dbReference type="EMBL" id="JAQNDK010000003">
    <property type="protein sequence ID" value="MDC0681355.1"/>
    <property type="molecule type" value="Genomic_DNA"/>
</dbReference>
<keyword evidence="3" id="KW-1185">Reference proteome</keyword>
<accession>A0ABT5C6A1</accession>
<feature type="compositionally biased region" description="Basic and acidic residues" evidence="1">
    <location>
        <begin position="28"/>
        <end position="45"/>
    </location>
</feature>
<feature type="region of interest" description="Disordered" evidence="1">
    <location>
        <begin position="28"/>
        <end position="61"/>
    </location>
</feature>
<evidence type="ECO:0000313" key="3">
    <source>
        <dbReference type="Proteomes" id="UP001217485"/>
    </source>
</evidence>
<reference evidence="2 3" key="1">
    <citation type="submission" date="2023-01" db="EMBL/GenBank/DDBJ databases">
        <title>Minimal conservation of predation-associated metabolite biosynthetic gene clusters underscores biosynthetic potential of Myxococcota including descriptions for ten novel species: Archangium lansinium sp. nov., Myxococcus landrumus sp. nov., Nannocystis bai.</title>
        <authorList>
            <person name="Ahearne A."/>
            <person name="Stevens C."/>
            <person name="Dowd S."/>
        </authorList>
    </citation>
    <scope>NUCLEOTIDE SEQUENCE [LARGE SCALE GENOMIC DNA]</scope>
    <source>
        <strain evidence="2 3">WIWO2</strain>
    </source>
</reference>
<dbReference type="RefSeq" id="WP_272098395.1">
    <property type="nucleotide sequence ID" value="NZ_JAQNDK010000003.1"/>
</dbReference>